<proteinExistence type="inferred from homology"/>
<dbReference type="Pfam" id="PF03348">
    <property type="entry name" value="Serinc"/>
    <property type="match status" value="1"/>
</dbReference>
<dbReference type="EMBL" id="KB932202">
    <property type="protein sequence ID" value="KCV71881.1"/>
    <property type="molecule type" value="Genomic_DNA"/>
</dbReference>
<evidence type="ECO:0000256" key="2">
    <source>
        <dbReference type="ARBA" id="ARBA00006665"/>
    </source>
</evidence>
<dbReference type="AlphaFoldDB" id="A0A058ZD68"/>
<name>A0A058ZD68_FONAL</name>
<dbReference type="eggNOG" id="KOG2592">
    <property type="taxonomic scope" value="Eukaryota"/>
</dbReference>
<keyword evidence="3 6" id="KW-0812">Transmembrane</keyword>
<sequence>MPNYSLAESSTNNYSLALMSDNGDSSDDADAEHTGDEAESCQYSYSTFHFIFALAALYMSMLLSDWGAINLSGAPIFIGHEWLGIWIRIVTSWIGYGLFSWTLVAPIFLPDRFSFT</sequence>
<feature type="transmembrane region" description="Helical" evidence="6">
    <location>
        <begin position="43"/>
        <end position="64"/>
    </location>
</feature>
<dbReference type="PANTHER" id="PTHR10383">
    <property type="entry name" value="SERINE INCORPORATOR"/>
    <property type="match status" value="1"/>
</dbReference>
<comment type="similarity">
    <text evidence="2">Belongs to the TDE1 family.</text>
</comment>
<comment type="subcellular location">
    <subcellularLocation>
        <location evidence="1">Membrane</location>
        <topology evidence="1">Multi-pass membrane protein</topology>
    </subcellularLocation>
</comment>
<evidence type="ECO:0000256" key="5">
    <source>
        <dbReference type="ARBA" id="ARBA00023136"/>
    </source>
</evidence>
<keyword evidence="8" id="KW-1185">Reference proteome</keyword>
<evidence type="ECO:0000256" key="6">
    <source>
        <dbReference type="SAM" id="Phobius"/>
    </source>
</evidence>
<dbReference type="GO" id="GO:0016020">
    <property type="term" value="C:membrane"/>
    <property type="evidence" value="ECO:0007669"/>
    <property type="project" value="UniProtKB-SubCell"/>
</dbReference>
<keyword evidence="5 6" id="KW-0472">Membrane</keyword>
<dbReference type="OrthoDB" id="5963193at2759"/>
<dbReference type="GeneID" id="20526015"/>
<evidence type="ECO:0000256" key="3">
    <source>
        <dbReference type="ARBA" id="ARBA00022692"/>
    </source>
</evidence>
<feature type="transmembrane region" description="Helical" evidence="6">
    <location>
        <begin position="85"/>
        <end position="109"/>
    </location>
</feature>
<evidence type="ECO:0000256" key="1">
    <source>
        <dbReference type="ARBA" id="ARBA00004141"/>
    </source>
</evidence>
<dbReference type="Proteomes" id="UP000030693">
    <property type="component" value="Unassembled WGS sequence"/>
</dbReference>
<evidence type="ECO:0000313" key="7">
    <source>
        <dbReference type="EMBL" id="KCV71881.1"/>
    </source>
</evidence>
<organism evidence="7">
    <name type="scientific">Fonticula alba</name>
    <name type="common">Slime mold</name>
    <dbReference type="NCBI Taxonomy" id="691883"/>
    <lineage>
        <taxon>Eukaryota</taxon>
        <taxon>Rotosphaerida</taxon>
        <taxon>Fonticulaceae</taxon>
        <taxon>Fonticula</taxon>
    </lineage>
</organism>
<protein>
    <submittedName>
        <fullName evidence="7">Uncharacterized protein</fullName>
    </submittedName>
</protein>
<gene>
    <name evidence="7" type="ORF">H696_01290</name>
</gene>
<evidence type="ECO:0000256" key="4">
    <source>
        <dbReference type="ARBA" id="ARBA00022989"/>
    </source>
</evidence>
<dbReference type="InterPro" id="IPR005016">
    <property type="entry name" value="TDE1/TMS"/>
</dbReference>
<reference evidence="7" key="1">
    <citation type="submission" date="2013-04" db="EMBL/GenBank/DDBJ databases">
        <title>The Genome Sequence of Fonticula alba ATCC 38817.</title>
        <authorList>
            <consortium name="The Broad Institute Genomics Platform"/>
            <person name="Russ C."/>
            <person name="Cuomo C."/>
            <person name="Burger G."/>
            <person name="Gray M.W."/>
            <person name="Holland P.W.H."/>
            <person name="King N."/>
            <person name="Lang F.B.F."/>
            <person name="Roger A.J."/>
            <person name="Ruiz-Trillo I."/>
            <person name="Brown M."/>
            <person name="Walker B."/>
            <person name="Young S."/>
            <person name="Zeng Q."/>
            <person name="Gargeya S."/>
            <person name="Fitzgerald M."/>
            <person name="Haas B."/>
            <person name="Abouelleil A."/>
            <person name="Allen A.W."/>
            <person name="Alvarado L."/>
            <person name="Arachchi H.M."/>
            <person name="Berlin A.M."/>
            <person name="Chapman S.B."/>
            <person name="Gainer-Dewar J."/>
            <person name="Goldberg J."/>
            <person name="Griggs A."/>
            <person name="Gujja S."/>
            <person name="Hansen M."/>
            <person name="Howarth C."/>
            <person name="Imamovic A."/>
            <person name="Ireland A."/>
            <person name="Larimer J."/>
            <person name="McCowan C."/>
            <person name="Murphy C."/>
            <person name="Pearson M."/>
            <person name="Poon T.W."/>
            <person name="Priest M."/>
            <person name="Roberts A."/>
            <person name="Saif S."/>
            <person name="Shea T."/>
            <person name="Sisk P."/>
            <person name="Sykes S."/>
            <person name="Wortman J."/>
            <person name="Nusbaum C."/>
            <person name="Birren B."/>
        </authorList>
    </citation>
    <scope>NUCLEOTIDE SEQUENCE [LARGE SCALE GENOMIC DNA]</scope>
    <source>
        <strain evidence="7">ATCC 38817</strain>
    </source>
</reference>
<evidence type="ECO:0000313" key="8">
    <source>
        <dbReference type="Proteomes" id="UP000030693"/>
    </source>
</evidence>
<keyword evidence="4 6" id="KW-1133">Transmembrane helix</keyword>
<dbReference type="PANTHER" id="PTHR10383:SF9">
    <property type="entry name" value="SERINE INCORPORATOR, ISOFORM F"/>
    <property type="match status" value="1"/>
</dbReference>
<dbReference type="RefSeq" id="XP_009493459.1">
    <property type="nucleotide sequence ID" value="XM_009495184.1"/>
</dbReference>
<accession>A0A058ZD68</accession>